<name>A0A7K3W628_9ACTN</name>
<keyword evidence="4" id="KW-0479">Metal-binding</keyword>
<evidence type="ECO:0000259" key="10">
    <source>
        <dbReference type="Pfam" id="PF03372"/>
    </source>
</evidence>
<evidence type="ECO:0000256" key="1">
    <source>
        <dbReference type="ARBA" id="ARBA00001936"/>
    </source>
</evidence>
<evidence type="ECO:0000313" key="11">
    <source>
        <dbReference type="EMBL" id="NEK60221.1"/>
    </source>
</evidence>
<sequence length="377" mass="40357">MSPDRARPLRSRSLLAVGSLLVATLAACVAGADEGPEVPEAVQVTVMTRNLYVGASVGDVFRAASTPELLAAGTRAWADLLATDFPTRAGALADEIARSRPDVVGLQEATLWRDQTPGDVLTQPTPDATHVAFDFLAILQAELTARDVPYTAVATSTGTDVEFPRQDPGAGLVDVRLTDRDVLMVRADLADRVGNPDDGRYAAQFRETFLIGRADSIRGWTSIDYRPDPTRTVRILNTHLEVVEPITGTTQDRQGEEFVTRIVASPHPVIALGDFNSPADGATLPTYRDLTAVLDDAWASARPGDPGWTCCQPPSFADAVGRENTRVDLVLASEDLSVTDVARTGDQPFRTTPPPLWASDHFGVTARIVIPDGTPPA</sequence>
<comment type="cofactor">
    <cofactor evidence="2">
        <name>Mg(2+)</name>
        <dbReference type="ChEBI" id="CHEBI:18420"/>
    </cofactor>
</comment>
<feature type="chain" id="PRO_5029834612" description="Endonuclease/exonuclease/phosphatase domain-containing protein" evidence="9">
    <location>
        <begin position="33"/>
        <end position="377"/>
    </location>
</feature>
<dbReference type="SUPFAM" id="SSF56219">
    <property type="entry name" value="DNase I-like"/>
    <property type="match status" value="1"/>
</dbReference>
<comment type="cofactor">
    <cofactor evidence="1">
        <name>Mn(2+)</name>
        <dbReference type="ChEBI" id="CHEBI:29035"/>
    </cofactor>
</comment>
<evidence type="ECO:0000256" key="9">
    <source>
        <dbReference type="SAM" id="SignalP"/>
    </source>
</evidence>
<dbReference type="PROSITE" id="PS51257">
    <property type="entry name" value="PROKAR_LIPOPROTEIN"/>
    <property type="match status" value="1"/>
</dbReference>
<dbReference type="Gene3D" id="3.60.10.10">
    <property type="entry name" value="Endonuclease/exonuclease/phosphatase"/>
    <property type="match status" value="1"/>
</dbReference>
<dbReference type="InterPro" id="IPR051547">
    <property type="entry name" value="TDP2-like"/>
</dbReference>
<proteinExistence type="predicted"/>
<evidence type="ECO:0000256" key="5">
    <source>
        <dbReference type="ARBA" id="ARBA00022763"/>
    </source>
</evidence>
<dbReference type="Proteomes" id="UP000470246">
    <property type="component" value="Unassembled WGS sequence"/>
</dbReference>
<comment type="caution">
    <text evidence="11">The sequence shown here is derived from an EMBL/GenBank/DDBJ whole genome shotgun (WGS) entry which is preliminary data.</text>
</comment>
<dbReference type="GO" id="GO:0005737">
    <property type="term" value="C:cytoplasm"/>
    <property type="evidence" value="ECO:0007669"/>
    <property type="project" value="TreeGrafter"/>
</dbReference>
<keyword evidence="7" id="KW-0460">Magnesium</keyword>
<feature type="signal peptide" evidence="9">
    <location>
        <begin position="1"/>
        <end position="32"/>
    </location>
</feature>
<evidence type="ECO:0000256" key="2">
    <source>
        <dbReference type="ARBA" id="ARBA00001946"/>
    </source>
</evidence>
<evidence type="ECO:0000256" key="6">
    <source>
        <dbReference type="ARBA" id="ARBA00022801"/>
    </source>
</evidence>
<dbReference type="InterPro" id="IPR005135">
    <property type="entry name" value="Endo/exonuclease/phosphatase"/>
</dbReference>
<evidence type="ECO:0000256" key="8">
    <source>
        <dbReference type="ARBA" id="ARBA00023204"/>
    </source>
</evidence>
<dbReference type="GO" id="GO:0004518">
    <property type="term" value="F:nuclease activity"/>
    <property type="evidence" value="ECO:0007669"/>
    <property type="project" value="UniProtKB-KW"/>
</dbReference>
<dbReference type="GO" id="GO:0046872">
    <property type="term" value="F:metal ion binding"/>
    <property type="evidence" value="ECO:0007669"/>
    <property type="project" value="UniProtKB-KW"/>
</dbReference>
<gene>
    <name evidence="11" type="ORF">GCU56_20395</name>
</gene>
<keyword evidence="12" id="KW-1185">Reference proteome</keyword>
<dbReference type="GO" id="GO:0006302">
    <property type="term" value="P:double-strand break repair"/>
    <property type="evidence" value="ECO:0007669"/>
    <property type="project" value="TreeGrafter"/>
</dbReference>
<evidence type="ECO:0000256" key="4">
    <source>
        <dbReference type="ARBA" id="ARBA00022723"/>
    </source>
</evidence>
<evidence type="ECO:0000256" key="3">
    <source>
        <dbReference type="ARBA" id="ARBA00022722"/>
    </source>
</evidence>
<organism evidence="11 12">
    <name type="scientific">Geodermatophilus sabuli</name>
    <dbReference type="NCBI Taxonomy" id="1564158"/>
    <lineage>
        <taxon>Bacteria</taxon>
        <taxon>Bacillati</taxon>
        <taxon>Actinomycetota</taxon>
        <taxon>Actinomycetes</taxon>
        <taxon>Geodermatophilales</taxon>
        <taxon>Geodermatophilaceae</taxon>
        <taxon>Geodermatophilus</taxon>
    </lineage>
</organism>
<keyword evidence="9" id="KW-0732">Signal</keyword>
<feature type="domain" description="Endonuclease/exonuclease/phosphatase" evidence="10">
    <location>
        <begin position="85"/>
        <end position="361"/>
    </location>
</feature>
<dbReference type="GO" id="GO:0070260">
    <property type="term" value="F:5'-tyrosyl-DNA phosphodiesterase activity"/>
    <property type="evidence" value="ECO:0007669"/>
    <property type="project" value="TreeGrafter"/>
</dbReference>
<dbReference type="Pfam" id="PF03372">
    <property type="entry name" value="Exo_endo_phos"/>
    <property type="match status" value="1"/>
</dbReference>
<keyword evidence="8" id="KW-0234">DNA repair</keyword>
<keyword evidence="3" id="KW-0540">Nuclease</keyword>
<keyword evidence="5" id="KW-0227">DNA damage</keyword>
<accession>A0A7K3W628</accession>
<reference evidence="11 12" key="1">
    <citation type="submission" date="2020-02" db="EMBL/GenBank/DDBJ databases">
        <title>Geodermatophilus sabuli CPCC 205279 I12A-02694.</title>
        <authorList>
            <person name="Jiang Z."/>
        </authorList>
    </citation>
    <scope>NUCLEOTIDE SEQUENCE [LARGE SCALE GENOMIC DNA]</scope>
    <source>
        <strain evidence="11 12">I12A-02694</strain>
    </source>
</reference>
<dbReference type="RefSeq" id="WP_163483732.1">
    <property type="nucleotide sequence ID" value="NZ_JAAGWF010000027.1"/>
</dbReference>
<dbReference type="PANTHER" id="PTHR15822">
    <property type="entry name" value="TRAF AND TNF RECEPTOR-ASSOCIATED PROTEIN"/>
    <property type="match status" value="1"/>
</dbReference>
<dbReference type="EMBL" id="JAAGWF010000027">
    <property type="protein sequence ID" value="NEK60221.1"/>
    <property type="molecule type" value="Genomic_DNA"/>
</dbReference>
<protein>
    <recommendedName>
        <fullName evidence="10">Endonuclease/exonuclease/phosphatase domain-containing protein</fullName>
    </recommendedName>
</protein>
<dbReference type="GO" id="GO:0003697">
    <property type="term" value="F:single-stranded DNA binding"/>
    <property type="evidence" value="ECO:0007669"/>
    <property type="project" value="TreeGrafter"/>
</dbReference>
<evidence type="ECO:0000256" key="7">
    <source>
        <dbReference type="ARBA" id="ARBA00022842"/>
    </source>
</evidence>
<evidence type="ECO:0000313" key="12">
    <source>
        <dbReference type="Proteomes" id="UP000470246"/>
    </source>
</evidence>
<dbReference type="PANTHER" id="PTHR15822:SF4">
    <property type="entry name" value="TYROSYL-DNA PHOSPHODIESTERASE 2"/>
    <property type="match status" value="1"/>
</dbReference>
<dbReference type="InterPro" id="IPR036691">
    <property type="entry name" value="Endo/exonu/phosph_ase_sf"/>
</dbReference>
<keyword evidence="6" id="KW-0378">Hydrolase</keyword>
<dbReference type="AlphaFoldDB" id="A0A7K3W628"/>